<dbReference type="InterPro" id="IPR010930">
    <property type="entry name" value="Flg_bb/hook_C_dom"/>
</dbReference>
<dbReference type="GO" id="GO:0005576">
    <property type="term" value="C:extracellular region"/>
    <property type="evidence" value="ECO:0007669"/>
    <property type="project" value="UniProtKB-SubCell"/>
</dbReference>
<comment type="caution">
    <text evidence="11">The sequence shown here is derived from an EMBL/GenBank/DDBJ whole genome shotgun (WGS) entry which is preliminary data.</text>
</comment>
<evidence type="ECO:0000256" key="7">
    <source>
        <dbReference type="RuleBase" id="RU362065"/>
    </source>
</evidence>
<evidence type="ECO:0000259" key="10">
    <source>
        <dbReference type="Pfam" id="PF22638"/>
    </source>
</evidence>
<evidence type="ECO:0000313" key="11">
    <source>
        <dbReference type="EMBL" id="PWR02790.1"/>
    </source>
</evidence>
<evidence type="ECO:0000259" key="9">
    <source>
        <dbReference type="Pfam" id="PF06429"/>
    </source>
</evidence>
<evidence type="ECO:0000256" key="5">
    <source>
        <dbReference type="ARBA" id="ARBA00022525"/>
    </source>
</evidence>
<sequence>MSITGAMNTALSGLAAASRGAATVSSNLANATTDGYARRELELTARADTGGVLVTGEVRIVDRTLLTDRRGADAEVALGRAQVEFLASVQAVIGEPGSPSSLSGLVADLETALVAAAAEPASGAILEQAVGRLDHLVARIGETAGAIQLERGRADAAIGEAVAQLNADLAQLETFNDDIRRATVRGGDVGGLADQRQLLIDRISEMVPVREVDRGRGVVALLTEGGVLMDGPAPVIGFQTTGTVTEFHSLAGGTLSGLTVNGAQIDLGRDRHLLSGGRLEGLFNVRDAQAPMAQERLDGFARDLLERFEASGVDPTLAPGAPGLLTDAGAAFQPVDEVGLSRRLALNVAADPEQGGAAWRLRDGLGATVPGEAGQAAGLHRLTDALSSFRDPASGGFAPGLRTAAGLAADVLSAIGIARDALDQETAHASARASALSDGLMRDGVDSDAEMQRLLLIEQAYAANAKVISASQAMLDMLMEI</sequence>
<accession>A0A2V2LBB9</accession>
<dbReference type="InterPro" id="IPR053927">
    <property type="entry name" value="FlgK_helical"/>
</dbReference>
<dbReference type="GO" id="GO:0009424">
    <property type="term" value="C:bacterial-type flagellum hook"/>
    <property type="evidence" value="ECO:0007669"/>
    <property type="project" value="UniProtKB-UniRule"/>
</dbReference>
<comment type="similarity">
    <text evidence="3 7">Belongs to the flagella basal body rod proteins family.</text>
</comment>
<feature type="domain" description="Flagellar basal-body/hook protein C-terminal" evidence="9">
    <location>
        <begin position="444"/>
        <end position="479"/>
    </location>
</feature>
<evidence type="ECO:0000256" key="2">
    <source>
        <dbReference type="ARBA" id="ARBA00004613"/>
    </source>
</evidence>
<dbReference type="PANTHER" id="PTHR30033">
    <property type="entry name" value="FLAGELLAR HOOK-ASSOCIATED PROTEIN 1"/>
    <property type="match status" value="1"/>
</dbReference>
<keyword evidence="12" id="KW-1185">Reference proteome</keyword>
<proteinExistence type="inferred from homology"/>
<dbReference type="PANTHER" id="PTHR30033:SF1">
    <property type="entry name" value="FLAGELLAR HOOK-ASSOCIATED PROTEIN 1"/>
    <property type="match status" value="1"/>
</dbReference>
<reference evidence="11 12" key="1">
    <citation type="submission" date="2018-05" db="EMBL/GenBank/DDBJ databases">
        <title>Rhodobacteraceae gen. nov., sp. nov. isolated from sea water.</title>
        <authorList>
            <person name="Ren Y."/>
        </authorList>
    </citation>
    <scope>NUCLEOTIDE SEQUENCE [LARGE SCALE GENOMIC DNA]</scope>
    <source>
        <strain evidence="11 12">TG-679</strain>
    </source>
</reference>
<evidence type="ECO:0000259" key="8">
    <source>
        <dbReference type="Pfam" id="PF00460"/>
    </source>
</evidence>
<dbReference type="Pfam" id="PF06429">
    <property type="entry name" value="Flg_bbr_C"/>
    <property type="match status" value="1"/>
</dbReference>
<evidence type="ECO:0000313" key="12">
    <source>
        <dbReference type="Proteomes" id="UP000245680"/>
    </source>
</evidence>
<feature type="domain" description="Flagellar basal body rod protein N-terminal" evidence="8">
    <location>
        <begin position="7"/>
        <end position="36"/>
    </location>
</feature>
<dbReference type="GO" id="GO:0005198">
    <property type="term" value="F:structural molecule activity"/>
    <property type="evidence" value="ECO:0007669"/>
    <property type="project" value="UniProtKB-UniRule"/>
</dbReference>
<name>A0A2V2LBB9_9RHOB</name>
<dbReference type="Pfam" id="PF22638">
    <property type="entry name" value="FlgK_D1"/>
    <property type="match status" value="1"/>
</dbReference>
<feature type="domain" description="Flagellar hook-associated protein FlgK helical" evidence="10">
    <location>
        <begin position="88"/>
        <end position="309"/>
    </location>
</feature>
<evidence type="ECO:0000256" key="6">
    <source>
        <dbReference type="ARBA" id="ARBA00023143"/>
    </source>
</evidence>
<dbReference type="InterPro" id="IPR002371">
    <property type="entry name" value="FlgK"/>
</dbReference>
<organism evidence="11 12">
    <name type="scientific">Meridianimarinicoccus roseus</name>
    <dbReference type="NCBI Taxonomy" id="2072018"/>
    <lineage>
        <taxon>Bacteria</taxon>
        <taxon>Pseudomonadati</taxon>
        <taxon>Pseudomonadota</taxon>
        <taxon>Alphaproteobacteria</taxon>
        <taxon>Rhodobacterales</taxon>
        <taxon>Paracoccaceae</taxon>
        <taxon>Meridianimarinicoccus</taxon>
    </lineage>
</organism>
<evidence type="ECO:0000256" key="3">
    <source>
        <dbReference type="ARBA" id="ARBA00009677"/>
    </source>
</evidence>
<keyword evidence="11" id="KW-0966">Cell projection</keyword>
<dbReference type="Proteomes" id="UP000245680">
    <property type="component" value="Unassembled WGS sequence"/>
</dbReference>
<evidence type="ECO:0000256" key="1">
    <source>
        <dbReference type="ARBA" id="ARBA00004117"/>
    </source>
</evidence>
<dbReference type="RefSeq" id="WP_109811450.1">
    <property type="nucleotide sequence ID" value="NZ_QGKU01000032.1"/>
</dbReference>
<gene>
    <name evidence="7" type="primary">flgK</name>
    <name evidence="11" type="ORF">DKT77_09430</name>
</gene>
<protein>
    <recommendedName>
        <fullName evidence="4 7">Flagellar hook-associated protein 1</fullName>
        <shortName evidence="7">HAP1</shortName>
    </recommendedName>
</protein>
<keyword evidence="5 7" id="KW-0964">Secreted</keyword>
<evidence type="ECO:0000256" key="4">
    <source>
        <dbReference type="ARBA" id="ARBA00016244"/>
    </source>
</evidence>
<dbReference type="PRINTS" id="PR01005">
    <property type="entry name" value="FLGHOOKAP1"/>
</dbReference>
<dbReference type="OrthoDB" id="7181295at2"/>
<keyword evidence="11" id="KW-0282">Flagellum</keyword>
<comment type="subcellular location">
    <subcellularLocation>
        <location evidence="1">Bacterial flagellum basal body</location>
    </subcellularLocation>
    <subcellularLocation>
        <location evidence="2 7">Secreted</location>
    </subcellularLocation>
</comment>
<dbReference type="Pfam" id="PF00460">
    <property type="entry name" value="Flg_bb_rod"/>
    <property type="match status" value="1"/>
</dbReference>
<keyword evidence="11" id="KW-0969">Cilium</keyword>
<dbReference type="InterPro" id="IPR001444">
    <property type="entry name" value="Flag_bb_rod_N"/>
</dbReference>
<dbReference type="GO" id="GO:0044780">
    <property type="term" value="P:bacterial-type flagellum assembly"/>
    <property type="evidence" value="ECO:0007669"/>
    <property type="project" value="InterPro"/>
</dbReference>
<keyword evidence="6 7" id="KW-0975">Bacterial flagellum</keyword>
<dbReference type="EMBL" id="QGKU01000032">
    <property type="protein sequence ID" value="PWR02790.1"/>
    <property type="molecule type" value="Genomic_DNA"/>
</dbReference>
<dbReference type="AlphaFoldDB" id="A0A2V2LBB9"/>
<dbReference type="GO" id="GO:0009425">
    <property type="term" value="C:bacterial-type flagellum basal body"/>
    <property type="evidence" value="ECO:0007669"/>
    <property type="project" value="UniProtKB-SubCell"/>
</dbReference>
<dbReference type="NCBIfam" id="TIGR02492">
    <property type="entry name" value="flgK_ends"/>
    <property type="match status" value="1"/>
</dbReference>